<dbReference type="PANTHER" id="PTHR43380">
    <property type="entry name" value="2-OXOISOVALERATE DEHYDROGENASE SUBUNIT ALPHA, MITOCHONDRIAL"/>
    <property type="match status" value="1"/>
</dbReference>
<dbReference type="GO" id="GO:0009083">
    <property type="term" value="P:branched-chain amino acid catabolic process"/>
    <property type="evidence" value="ECO:0007669"/>
    <property type="project" value="TreeGrafter"/>
</dbReference>
<dbReference type="RefSeq" id="WP_103424831.1">
    <property type="nucleotide sequence ID" value="NZ_CP026309.1"/>
</dbReference>
<protein>
    <submittedName>
        <fullName evidence="3">Pyruvate dehydrogenase (Acetyl-transferring) E1 component subunit alpha</fullName>
    </submittedName>
</protein>
<dbReference type="InterPro" id="IPR017596">
    <property type="entry name" value="PdhA/BkdA"/>
</dbReference>
<accession>A0A2I8VGT1</accession>
<dbReference type="CDD" id="cd02000">
    <property type="entry name" value="TPP_E1_PDC_ADC_BCADC"/>
    <property type="match status" value="1"/>
</dbReference>
<dbReference type="OrthoDB" id="25266at2157"/>
<dbReference type="NCBIfam" id="TIGR03181">
    <property type="entry name" value="PDH_E1_alph_x"/>
    <property type="match status" value="1"/>
</dbReference>
<dbReference type="GeneID" id="35591480"/>
<dbReference type="InterPro" id="IPR050771">
    <property type="entry name" value="Alpha-ketoacid_DH_E1_comp"/>
</dbReference>
<dbReference type="Gene3D" id="3.40.50.970">
    <property type="match status" value="1"/>
</dbReference>
<feature type="domain" description="Dehydrogenase E1 component" evidence="2">
    <location>
        <begin position="38"/>
        <end position="320"/>
    </location>
</feature>
<dbReference type="AlphaFoldDB" id="A0A2I8VGT1"/>
<dbReference type="EMBL" id="CP026309">
    <property type="protein sequence ID" value="AUV81143.1"/>
    <property type="molecule type" value="Genomic_DNA"/>
</dbReference>
<keyword evidence="4" id="KW-1185">Reference proteome</keyword>
<dbReference type="GO" id="GO:0016624">
    <property type="term" value="F:oxidoreductase activity, acting on the aldehyde or oxo group of donors, disulfide as acceptor"/>
    <property type="evidence" value="ECO:0007669"/>
    <property type="project" value="InterPro"/>
</dbReference>
<sequence>MRVDHYDEADFVRTLDAEGNVVGDVPDLSDDRLLAIYRDMKLTRHFDERMVSLQRQGRVGTYAPAVGQEASQVGSTHALEDEDWLVYQYREHGTVAVRGLSSDYLTYWMGHEHGNASLVEQHIAPLNITIADQIPHAVGMAWGAKLKGDDTVVVCHFGDGATSEGDFHEAANFAGVFETPCVLFCNNNGWAISHPAERQTAAETFAQKADAYGFPGVRVDGMDPLATYRVTQEAVERARRGDGPTLVEAVQYRYGAHTTADDPTAYREEEEVERWRERDPLDRYEAFLRDRDLVDDTVAEEIEAEARETVATVIDEAEAFEPSPPEMFDHAFAESTSGIEAQRESFERALEKHGRDSFLRE</sequence>
<keyword evidence="1" id="KW-0560">Oxidoreductase</keyword>
<dbReference type="KEGG" id="srub:C2R22_05280"/>
<name>A0A2I8VGT1_9EURY</name>
<evidence type="ECO:0000259" key="2">
    <source>
        <dbReference type="Pfam" id="PF00676"/>
    </source>
</evidence>
<evidence type="ECO:0000313" key="4">
    <source>
        <dbReference type="Proteomes" id="UP000236584"/>
    </source>
</evidence>
<dbReference type="Pfam" id="PF00676">
    <property type="entry name" value="E1_dh"/>
    <property type="match status" value="1"/>
</dbReference>
<evidence type="ECO:0000313" key="3">
    <source>
        <dbReference type="EMBL" id="AUV81143.1"/>
    </source>
</evidence>
<dbReference type="SUPFAM" id="SSF52518">
    <property type="entry name" value="Thiamin diphosphate-binding fold (THDP-binding)"/>
    <property type="match status" value="1"/>
</dbReference>
<evidence type="ECO:0000256" key="1">
    <source>
        <dbReference type="ARBA" id="ARBA00023002"/>
    </source>
</evidence>
<proteinExistence type="predicted"/>
<dbReference type="PANTHER" id="PTHR43380:SF1">
    <property type="entry name" value="2-OXOISOVALERATE DEHYDROGENASE SUBUNIT ALPHA, MITOCHONDRIAL"/>
    <property type="match status" value="1"/>
</dbReference>
<dbReference type="GO" id="GO:0044272">
    <property type="term" value="P:sulfur compound biosynthetic process"/>
    <property type="evidence" value="ECO:0007669"/>
    <property type="project" value="UniProtKB-ARBA"/>
</dbReference>
<gene>
    <name evidence="3" type="primary">pdhA</name>
    <name evidence="3" type="ORF">C2R22_05280</name>
</gene>
<dbReference type="InterPro" id="IPR029061">
    <property type="entry name" value="THDP-binding"/>
</dbReference>
<dbReference type="InterPro" id="IPR001017">
    <property type="entry name" value="DH_E1"/>
</dbReference>
<keyword evidence="3" id="KW-0670">Pyruvate</keyword>
<reference evidence="3 4" key="1">
    <citation type="submission" date="2018-01" db="EMBL/GenBank/DDBJ databases">
        <title>Complete genome sequence of Salinigranum rubrum GX10T, an extremely halophilic archaeon isolated from a marine solar saltern.</title>
        <authorList>
            <person name="Han S."/>
        </authorList>
    </citation>
    <scope>NUCLEOTIDE SEQUENCE [LARGE SCALE GENOMIC DNA]</scope>
    <source>
        <strain evidence="3 4">GX10</strain>
    </source>
</reference>
<dbReference type="Proteomes" id="UP000236584">
    <property type="component" value="Chromosome"/>
</dbReference>
<organism evidence="3 4">
    <name type="scientific">Salinigranum rubrum</name>
    <dbReference type="NCBI Taxonomy" id="755307"/>
    <lineage>
        <taxon>Archaea</taxon>
        <taxon>Methanobacteriati</taxon>
        <taxon>Methanobacteriota</taxon>
        <taxon>Stenosarchaea group</taxon>
        <taxon>Halobacteria</taxon>
        <taxon>Halobacteriales</taxon>
        <taxon>Haloferacaceae</taxon>
        <taxon>Salinigranum</taxon>
    </lineage>
</organism>